<evidence type="ECO:0000313" key="11">
    <source>
        <dbReference type="Proteomes" id="UP000000598"/>
    </source>
</evidence>
<dbReference type="GO" id="GO:0003682">
    <property type="term" value="F:chromatin binding"/>
    <property type="evidence" value="ECO:0007669"/>
    <property type="project" value="TreeGrafter"/>
</dbReference>
<keyword evidence="4" id="KW-0227">DNA damage</keyword>
<feature type="region of interest" description="Disordered" evidence="8">
    <location>
        <begin position="619"/>
        <end position="648"/>
    </location>
</feature>
<dbReference type="InterPro" id="IPR057927">
    <property type="entry name" value="RAD24-like_helical"/>
</dbReference>
<evidence type="ECO:0000256" key="4">
    <source>
        <dbReference type="ARBA" id="ARBA00022763"/>
    </source>
</evidence>
<dbReference type="PaxDb" id="284590-Q6CSU3"/>
<dbReference type="AlphaFoldDB" id="Q6CSU3"/>
<dbReference type="GO" id="GO:0033314">
    <property type="term" value="P:mitotic DNA replication checkpoint signaling"/>
    <property type="evidence" value="ECO:0007669"/>
    <property type="project" value="TreeGrafter"/>
</dbReference>
<dbReference type="Proteomes" id="UP000000598">
    <property type="component" value="Chromosome C"/>
</dbReference>
<dbReference type="HOGENOM" id="CLU_027373_0_0_1"/>
<feature type="domain" description="Checkpoint protein RAD24-like helical bundle" evidence="9">
    <location>
        <begin position="327"/>
        <end position="446"/>
    </location>
</feature>
<dbReference type="KEGG" id="kla:KLLA0_C17820g"/>
<evidence type="ECO:0000256" key="3">
    <source>
        <dbReference type="ARBA" id="ARBA00022741"/>
    </source>
</evidence>
<dbReference type="PANTHER" id="PTHR12172:SF0">
    <property type="entry name" value="CELL CYCLE CHECKPOINT PROTEIN RAD17"/>
    <property type="match status" value="1"/>
</dbReference>
<dbReference type="InterPro" id="IPR027417">
    <property type="entry name" value="P-loop_NTPase"/>
</dbReference>
<dbReference type="PANTHER" id="PTHR12172">
    <property type="entry name" value="CELL CYCLE CHECKPOINT PROTEIN RAD17"/>
    <property type="match status" value="1"/>
</dbReference>
<keyword evidence="3" id="KW-0547">Nucleotide-binding</keyword>
<dbReference type="GO" id="GO:0005524">
    <property type="term" value="F:ATP binding"/>
    <property type="evidence" value="ECO:0007669"/>
    <property type="project" value="UniProtKB-KW"/>
</dbReference>
<dbReference type="eggNOG" id="KOG1970">
    <property type="taxonomic scope" value="Eukaryota"/>
</dbReference>
<gene>
    <name evidence="10" type="ORF">KLLA0_C17820g</name>
</gene>
<dbReference type="InterPro" id="IPR004582">
    <property type="entry name" value="Checkpoint_prot_Rad17_Rad24"/>
</dbReference>
<dbReference type="Pfam" id="PF25812">
    <property type="entry name" value="RAD24_helical"/>
    <property type="match status" value="1"/>
</dbReference>
<dbReference type="STRING" id="284590.Q6CSU3"/>
<feature type="region of interest" description="Disordered" evidence="8">
    <location>
        <begin position="1"/>
        <end position="38"/>
    </location>
</feature>
<evidence type="ECO:0000256" key="8">
    <source>
        <dbReference type="SAM" id="MobiDB-lite"/>
    </source>
</evidence>
<sequence>MSTPSLKRSISEISDRISRASPRKDKKVKRSSTSVPSFPYTNLDHVDLTRPSGERTLPSELQWYDKFSPKRVDDIALHKKKIEEVRYYLEGMVSGKSDERILLLSGPAGCSKSTCVKLISDEIVPRYRATSGLTVSGREVPNFTEYLTDMSSVSPSESFDDFLLQSKYLIGRNLSVLLVEDLPNVFHESTLKRFRESILSWLFASDRLPPLVICLTECQLLDSNSTNSSFGIDSTFISETILGKDILMHPLLHRIKFNPINATLMTKHLKQIIQKVRREIPSEKYQRSGTFIKNLASSTGDIRSGIAALQFWCTSSFDETNSIFTRESSTSYFHGIGKVIYGSKDNENDRYMINELVDGGTIANDTFKLGILENFSKLNKSQFPLHYAADVVDTLSITDTLRPLEEEPLYYCLGKVRNISSDVKSSNHSVHGQANFPREYKMVQEQKRFQFQLQDFIAVEFYKYHSLWSTKDAVLYGSYFGPEIRKFLSFKAKSLKYYIDSLKPTTEQYNDYMSKYRRLLTIDDLDILERVGGEMRMMHATSELTTSLDDSKSENLALTNERNLEKLKSLQKQSLLDEDPSTLPDNHDFKDDPIVDSDSEPAIGLEVEEGDSELYEILSQRPKQTKFNGTQNSINEDVPLSDSDIENL</sequence>
<feature type="region of interest" description="Disordered" evidence="8">
    <location>
        <begin position="575"/>
        <end position="601"/>
    </location>
</feature>
<dbReference type="GO" id="GO:0006281">
    <property type="term" value="P:DNA repair"/>
    <property type="evidence" value="ECO:0007669"/>
    <property type="project" value="InterPro"/>
</dbReference>
<dbReference type="EMBL" id="CR382123">
    <property type="protein sequence ID" value="CAH01847.1"/>
    <property type="molecule type" value="Genomic_DNA"/>
</dbReference>
<evidence type="ECO:0000256" key="5">
    <source>
        <dbReference type="ARBA" id="ARBA00022840"/>
    </source>
</evidence>
<dbReference type="GO" id="GO:0005634">
    <property type="term" value="C:nucleus"/>
    <property type="evidence" value="ECO:0007669"/>
    <property type="project" value="UniProtKB-SubCell"/>
</dbReference>
<accession>Q6CSU3</accession>
<keyword evidence="7" id="KW-0131">Cell cycle</keyword>
<dbReference type="InParanoid" id="Q6CSU3"/>
<dbReference type="GO" id="GO:0000077">
    <property type="term" value="P:DNA damage checkpoint signaling"/>
    <property type="evidence" value="ECO:0007669"/>
    <property type="project" value="TreeGrafter"/>
</dbReference>
<dbReference type="OMA" id="PREWKIR"/>
<protein>
    <submittedName>
        <fullName evidence="10">KLLA0C17820p</fullName>
    </submittedName>
</protein>
<dbReference type="SUPFAM" id="SSF52540">
    <property type="entry name" value="P-loop containing nucleoside triphosphate hydrolases"/>
    <property type="match status" value="1"/>
</dbReference>
<proteinExistence type="inferred from homology"/>
<comment type="subcellular location">
    <subcellularLocation>
        <location evidence="1">Nucleus</location>
    </subcellularLocation>
</comment>
<dbReference type="Gene3D" id="3.40.50.300">
    <property type="entry name" value="P-loop containing nucleotide triphosphate hydrolases"/>
    <property type="match status" value="1"/>
</dbReference>
<evidence type="ECO:0000256" key="6">
    <source>
        <dbReference type="ARBA" id="ARBA00023242"/>
    </source>
</evidence>
<dbReference type="GO" id="GO:0003689">
    <property type="term" value="F:DNA clamp loader activity"/>
    <property type="evidence" value="ECO:0007669"/>
    <property type="project" value="TreeGrafter"/>
</dbReference>
<comment type="similarity">
    <text evidence="2">Belongs to the rad17/RAD24 family.</text>
</comment>
<feature type="compositionally biased region" description="Polar residues" evidence="8">
    <location>
        <begin position="621"/>
        <end position="635"/>
    </location>
</feature>
<evidence type="ECO:0000313" key="10">
    <source>
        <dbReference type="EMBL" id="CAH01847.1"/>
    </source>
</evidence>
<dbReference type="FunCoup" id="Q6CSU3">
    <property type="interactions" value="212"/>
</dbReference>
<evidence type="ECO:0000256" key="7">
    <source>
        <dbReference type="ARBA" id="ARBA00023306"/>
    </source>
</evidence>
<evidence type="ECO:0000256" key="2">
    <source>
        <dbReference type="ARBA" id="ARBA00006168"/>
    </source>
</evidence>
<evidence type="ECO:0000259" key="9">
    <source>
        <dbReference type="Pfam" id="PF25812"/>
    </source>
</evidence>
<keyword evidence="11" id="KW-1185">Reference proteome</keyword>
<keyword evidence="6" id="KW-0539">Nucleus</keyword>
<organism evidence="10 11">
    <name type="scientific">Kluyveromyces lactis (strain ATCC 8585 / CBS 2359 / DSM 70799 / NBRC 1267 / NRRL Y-1140 / WM37)</name>
    <name type="common">Yeast</name>
    <name type="synonym">Candida sphaerica</name>
    <dbReference type="NCBI Taxonomy" id="284590"/>
    <lineage>
        <taxon>Eukaryota</taxon>
        <taxon>Fungi</taxon>
        <taxon>Dikarya</taxon>
        <taxon>Ascomycota</taxon>
        <taxon>Saccharomycotina</taxon>
        <taxon>Saccharomycetes</taxon>
        <taxon>Saccharomycetales</taxon>
        <taxon>Saccharomycetaceae</taxon>
        <taxon>Kluyveromyces</taxon>
    </lineage>
</organism>
<reference evidence="10 11" key="1">
    <citation type="journal article" date="2004" name="Nature">
        <title>Genome evolution in yeasts.</title>
        <authorList>
            <consortium name="Genolevures"/>
            <person name="Dujon B."/>
            <person name="Sherman D."/>
            <person name="Fischer G."/>
            <person name="Durrens P."/>
            <person name="Casaregola S."/>
            <person name="Lafontaine I."/>
            <person name="de Montigny J."/>
            <person name="Marck C."/>
            <person name="Neuveglise C."/>
            <person name="Talla E."/>
            <person name="Goffard N."/>
            <person name="Frangeul L."/>
            <person name="Aigle M."/>
            <person name="Anthouard V."/>
            <person name="Babour A."/>
            <person name="Barbe V."/>
            <person name="Barnay S."/>
            <person name="Blanchin S."/>
            <person name="Beckerich J.M."/>
            <person name="Beyne E."/>
            <person name="Bleykasten C."/>
            <person name="Boisrame A."/>
            <person name="Boyer J."/>
            <person name="Cattolico L."/>
            <person name="Confanioleri F."/>
            <person name="de Daruvar A."/>
            <person name="Despons L."/>
            <person name="Fabre E."/>
            <person name="Fairhead C."/>
            <person name="Ferry-Dumazet H."/>
            <person name="Groppi A."/>
            <person name="Hantraye F."/>
            <person name="Hennequin C."/>
            <person name="Jauniaux N."/>
            <person name="Joyet P."/>
            <person name="Kachouri R."/>
            <person name="Kerrest A."/>
            <person name="Koszul R."/>
            <person name="Lemaire M."/>
            <person name="Lesur I."/>
            <person name="Ma L."/>
            <person name="Muller H."/>
            <person name="Nicaud J.M."/>
            <person name="Nikolski M."/>
            <person name="Oztas S."/>
            <person name="Ozier-Kalogeropoulos O."/>
            <person name="Pellenz S."/>
            <person name="Potier S."/>
            <person name="Richard G.F."/>
            <person name="Straub M.L."/>
            <person name="Suleau A."/>
            <person name="Swennene D."/>
            <person name="Tekaia F."/>
            <person name="Wesolowski-Louvel M."/>
            <person name="Westhof E."/>
            <person name="Wirth B."/>
            <person name="Zeniou-Meyer M."/>
            <person name="Zivanovic I."/>
            <person name="Bolotin-Fukuhara M."/>
            <person name="Thierry A."/>
            <person name="Bouchier C."/>
            <person name="Caudron B."/>
            <person name="Scarpelli C."/>
            <person name="Gaillardin C."/>
            <person name="Weissenbach J."/>
            <person name="Wincker P."/>
            <person name="Souciet J.L."/>
        </authorList>
    </citation>
    <scope>NUCLEOTIDE SEQUENCE [LARGE SCALE GENOMIC DNA]</scope>
    <source>
        <strain evidence="11">ATCC 8585 / CBS 2359 / DSM 70799 / NBRC 1267 / NRRL Y-1140 / WM37</strain>
    </source>
</reference>
<name>Q6CSU3_KLULA</name>
<dbReference type="Pfam" id="PF03215">
    <property type="entry name" value="Rad17"/>
    <property type="match status" value="1"/>
</dbReference>
<evidence type="ECO:0000256" key="1">
    <source>
        <dbReference type="ARBA" id="ARBA00004123"/>
    </source>
</evidence>
<feature type="compositionally biased region" description="Basic and acidic residues" evidence="8">
    <location>
        <begin position="9"/>
        <end position="18"/>
    </location>
</feature>
<keyword evidence="5" id="KW-0067">ATP-binding</keyword>